<dbReference type="Gene3D" id="3.90.180.10">
    <property type="entry name" value="Medium-chain alcohol dehydrogenases, catalytic domain"/>
    <property type="match status" value="1"/>
</dbReference>
<dbReference type="STRING" id="71784.A0A1Y2AZD9"/>
<keyword evidence="6" id="KW-0560">Oxidoreductase</keyword>
<dbReference type="InterPro" id="IPR020843">
    <property type="entry name" value="ER"/>
</dbReference>
<evidence type="ECO:0000256" key="3">
    <source>
        <dbReference type="ARBA" id="ARBA00011881"/>
    </source>
</evidence>
<comment type="caution">
    <text evidence="13">The sequence shown here is derived from an EMBL/GenBank/DDBJ whole genome shotgun (WGS) entry which is preliminary data.</text>
</comment>
<evidence type="ECO:0000256" key="6">
    <source>
        <dbReference type="ARBA" id="ARBA00023002"/>
    </source>
</evidence>
<reference evidence="13 14" key="1">
    <citation type="submission" date="2016-07" db="EMBL/GenBank/DDBJ databases">
        <title>Pervasive Adenine N6-methylation of Active Genes in Fungi.</title>
        <authorList>
            <consortium name="DOE Joint Genome Institute"/>
            <person name="Mondo S.J."/>
            <person name="Dannebaum R.O."/>
            <person name="Kuo R.C."/>
            <person name="Labutti K."/>
            <person name="Haridas S."/>
            <person name="Kuo A."/>
            <person name="Salamov A."/>
            <person name="Ahrendt S.R."/>
            <person name="Lipzen A."/>
            <person name="Sullivan W."/>
            <person name="Andreopoulos W.B."/>
            <person name="Clum A."/>
            <person name="Lindquist E."/>
            <person name="Daum C."/>
            <person name="Ramamoorthy G.K."/>
            <person name="Gryganskyi A."/>
            <person name="Culley D."/>
            <person name="Magnuson J.K."/>
            <person name="James T.Y."/>
            <person name="O'Malley M.A."/>
            <person name="Stajich J.E."/>
            <person name="Spatafora J.W."/>
            <person name="Visel A."/>
            <person name="Grigoriev I.V."/>
        </authorList>
    </citation>
    <scope>NUCLEOTIDE SEQUENCE [LARGE SCALE GENOMIC DNA]</scope>
    <source>
        <strain evidence="13 14">68-887.2</strain>
    </source>
</reference>
<dbReference type="GO" id="GO:0008270">
    <property type="term" value="F:zinc ion binding"/>
    <property type="evidence" value="ECO:0007669"/>
    <property type="project" value="InterPro"/>
</dbReference>
<dbReference type="CDD" id="cd05285">
    <property type="entry name" value="sorbitol_DH"/>
    <property type="match status" value="1"/>
</dbReference>
<name>A0A1Y2AZD9_9TREE</name>
<evidence type="ECO:0000256" key="4">
    <source>
        <dbReference type="ARBA" id="ARBA00022723"/>
    </source>
</evidence>
<comment type="cofactor">
    <cofactor evidence="1 11">
        <name>Zn(2+)</name>
        <dbReference type="ChEBI" id="CHEBI:29105"/>
    </cofactor>
</comment>
<dbReference type="SMART" id="SM00829">
    <property type="entry name" value="PKS_ER"/>
    <property type="match status" value="1"/>
</dbReference>
<evidence type="ECO:0000313" key="14">
    <source>
        <dbReference type="Proteomes" id="UP000193986"/>
    </source>
</evidence>
<dbReference type="PANTHER" id="PTHR43161:SF12">
    <property type="entry name" value="L-ARABINITOL 4-DEHYDROGENASE"/>
    <property type="match status" value="1"/>
</dbReference>
<evidence type="ECO:0000256" key="8">
    <source>
        <dbReference type="ARBA" id="ARBA00038954"/>
    </source>
</evidence>
<dbReference type="Pfam" id="PF08240">
    <property type="entry name" value="ADH_N"/>
    <property type="match status" value="1"/>
</dbReference>
<dbReference type="Pfam" id="PF00107">
    <property type="entry name" value="ADH_zinc_N"/>
    <property type="match status" value="1"/>
</dbReference>
<evidence type="ECO:0000256" key="9">
    <source>
        <dbReference type="ARBA" id="ARBA00039783"/>
    </source>
</evidence>
<keyword evidence="7" id="KW-0520">NAD</keyword>
<dbReference type="AlphaFoldDB" id="A0A1Y2AZD9"/>
<dbReference type="FunFam" id="3.40.50.720:FF:000068">
    <property type="entry name" value="Sorbitol dehydrogenase"/>
    <property type="match status" value="1"/>
</dbReference>
<dbReference type="InterPro" id="IPR002328">
    <property type="entry name" value="ADH_Zn_CS"/>
</dbReference>
<evidence type="ECO:0000256" key="11">
    <source>
        <dbReference type="RuleBase" id="RU361277"/>
    </source>
</evidence>
<dbReference type="InterPro" id="IPR011032">
    <property type="entry name" value="GroES-like_sf"/>
</dbReference>
<evidence type="ECO:0000259" key="12">
    <source>
        <dbReference type="SMART" id="SM00829"/>
    </source>
</evidence>
<accession>A0A1Y2AZD9</accession>
<comment type="catalytic activity">
    <reaction evidence="10">
        <text>L-arabinitol + NAD(+) = L-xylulose + NADH + H(+)</text>
        <dbReference type="Rhea" id="RHEA:16381"/>
        <dbReference type="ChEBI" id="CHEBI:15378"/>
        <dbReference type="ChEBI" id="CHEBI:17399"/>
        <dbReference type="ChEBI" id="CHEBI:18403"/>
        <dbReference type="ChEBI" id="CHEBI:57540"/>
        <dbReference type="ChEBI" id="CHEBI:57945"/>
        <dbReference type="EC" id="1.1.1.12"/>
    </reaction>
</comment>
<gene>
    <name evidence="13" type="ORF">BCR39DRAFT_536856</name>
</gene>
<dbReference type="GO" id="GO:0006062">
    <property type="term" value="P:sorbitol catabolic process"/>
    <property type="evidence" value="ECO:0007669"/>
    <property type="project" value="TreeGrafter"/>
</dbReference>
<keyword evidence="5 11" id="KW-0862">Zinc</keyword>
<evidence type="ECO:0000256" key="10">
    <source>
        <dbReference type="ARBA" id="ARBA00049317"/>
    </source>
</evidence>
<keyword evidence="14" id="KW-1185">Reference proteome</keyword>
<evidence type="ECO:0000256" key="7">
    <source>
        <dbReference type="ARBA" id="ARBA00023027"/>
    </source>
</evidence>
<dbReference type="SUPFAM" id="SSF51735">
    <property type="entry name" value="NAD(P)-binding Rossmann-fold domains"/>
    <property type="match status" value="1"/>
</dbReference>
<sequence>MAAYTSPWQQKYDPSKVTSIRVLEDGDAAFYDKTANIACAYNPTKVMHSVVRSVPSIGPLEALVRVRATGICGSDVHFWRHGRIGTSIVEDECIAGHESAGEVIAIGADVLGLAVGDRVAIEAGIPCGQAGCVSCLTGDYKACPTMVFHSSPPFHGTMCRFLAHPAAWLHKLPGNMSFEDGALCEPLAVALSGVEKAGVKLGQSVLVCGAGPIGLLTLMCADAAGATPLIITDLSEDRLKLAKELIPHVKTLLINRSWMPLEIAAEVKKAAGESIDLSLECTGFESSIEAAIYCVKFGSKVMVIGVGPARQTYPFGYCALNQIDVQFLFRYSHQYPKALKLVSSGKLNLKPLVTHRFALEKAIDAFDTAGDPAKGAMKVLVVDE</sequence>
<protein>
    <recommendedName>
        <fullName evidence="9">L-arabinitol 4-dehydrogenase</fullName>
        <ecNumber evidence="8">1.1.1.12</ecNumber>
    </recommendedName>
</protein>
<dbReference type="EC" id="1.1.1.12" evidence="8"/>
<feature type="domain" description="Enoyl reductase (ER)" evidence="12">
    <location>
        <begin position="45"/>
        <end position="381"/>
    </location>
</feature>
<proteinExistence type="inferred from homology"/>
<dbReference type="InterPro" id="IPR036291">
    <property type="entry name" value="NAD(P)-bd_dom_sf"/>
</dbReference>
<comment type="subunit">
    <text evidence="3">Homotetramer.</text>
</comment>
<dbReference type="EMBL" id="MCFC01000035">
    <property type="protein sequence ID" value="ORY27932.1"/>
    <property type="molecule type" value="Genomic_DNA"/>
</dbReference>
<dbReference type="PANTHER" id="PTHR43161">
    <property type="entry name" value="SORBITOL DEHYDROGENASE"/>
    <property type="match status" value="1"/>
</dbReference>
<dbReference type="Gene3D" id="3.40.50.720">
    <property type="entry name" value="NAD(P)-binding Rossmann-like Domain"/>
    <property type="match status" value="1"/>
</dbReference>
<dbReference type="InterPro" id="IPR013149">
    <property type="entry name" value="ADH-like_C"/>
</dbReference>
<dbReference type="OrthoDB" id="2148442at2759"/>
<dbReference type="SUPFAM" id="SSF50129">
    <property type="entry name" value="GroES-like"/>
    <property type="match status" value="1"/>
</dbReference>
<comment type="similarity">
    <text evidence="2 11">Belongs to the zinc-containing alcohol dehydrogenase family.</text>
</comment>
<dbReference type="GO" id="GO:0050019">
    <property type="term" value="F:L-arabinitol 4-dehydrogenase activity"/>
    <property type="evidence" value="ECO:0007669"/>
    <property type="project" value="UniProtKB-EC"/>
</dbReference>
<evidence type="ECO:0000313" key="13">
    <source>
        <dbReference type="EMBL" id="ORY27932.1"/>
    </source>
</evidence>
<dbReference type="GO" id="GO:0003939">
    <property type="term" value="F:L-iditol 2-dehydrogenase (NAD+) activity"/>
    <property type="evidence" value="ECO:0007669"/>
    <property type="project" value="TreeGrafter"/>
</dbReference>
<dbReference type="Proteomes" id="UP000193986">
    <property type="component" value="Unassembled WGS sequence"/>
</dbReference>
<organism evidence="13 14">
    <name type="scientific">Naematelia encephala</name>
    <dbReference type="NCBI Taxonomy" id="71784"/>
    <lineage>
        <taxon>Eukaryota</taxon>
        <taxon>Fungi</taxon>
        <taxon>Dikarya</taxon>
        <taxon>Basidiomycota</taxon>
        <taxon>Agaricomycotina</taxon>
        <taxon>Tremellomycetes</taxon>
        <taxon>Tremellales</taxon>
        <taxon>Naemateliaceae</taxon>
        <taxon>Naematelia</taxon>
    </lineage>
</organism>
<dbReference type="PROSITE" id="PS00059">
    <property type="entry name" value="ADH_ZINC"/>
    <property type="match status" value="1"/>
</dbReference>
<evidence type="ECO:0000256" key="2">
    <source>
        <dbReference type="ARBA" id="ARBA00008072"/>
    </source>
</evidence>
<evidence type="ECO:0000256" key="5">
    <source>
        <dbReference type="ARBA" id="ARBA00022833"/>
    </source>
</evidence>
<dbReference type="InParanoid" id="A0A1Y2AZD9"/>
<dbReference type="InterPro" id="IPR045306">
    <property type="entry name" value="SDH-like"/>
</dbReference>
<keyword evidence="4 11" id="KW-0479">Metal-binding</keyword>
<dbReference type="InterPro" id="IPR013154">
    <property type="entry name" value="ADH-like_N"/>
</dbReference>
<evidence type="ECO:0000256" key="1">
    <source>
        <dbReference type="ARBA" id="ARBA00001947"/>
    </source>
</evidence>